<dbReference type="Pfam" id="PF06224">
    <property type="entry name" value="AlkZ-like"/>
    <property type="match status" value="1"/>
</dbReference>
<accession>A0A0R2NCC4</accession>
<organism evidence="1 2">
    <name type="scientific">Pediococcus argentinicus</name>
    <dbReference type="NCBI Taxonomy" id="480391"/>
    <lineage>
        <taxon>Bacteria</taxon>
        <taxon>Bacillati</taxon>
        <taxon>Bacillota</taxon>
        <taxon>Bacilli</taxon>
        <taxon>Lactobacillales</taxon>
        <taxon>Lactobacillaceae</taxon>
        <taxon>Pediococcus</taxon>
    </lineage>
</organism>
<dbReference type="Proteomes" id="UP000051249">
    <property type="component" value="Unassembled WGS sequence"/>
</dbReference>
<sequence length="362" mass="41619">MNNEELRLNRLANHQIFNKQDSEFSVLKNSVGIQSQAQRMAEINLAIKSKQLDLSTLSKDYDQQKIVRSWSQRWTLHLLTVEDWNLIINAHSQEHLPNNYYLGEKELVLKAEKELTPYLDQQRTLSKPELVKFLSSMMTEQQLGTNLIYAILQTLTANGHGFFNPNSTTQQFQLVSAQNIYQPMSIESAVQQLIVEYLNGYAPASLEDFVKWTGIKVGIVRPIWKQVTSGMEHVEINGVINYAPHFLTKLELQDIDNDAHDNVQIAARFDALMTGYIQKEWLIPTEYQSIMWSKNGILMAPVLVDGVVIGHWTYKVSGKKVNFEVITWKKISKAKQKLIQDKLSEVALFLEKVPNNIQFQQL</sequence>
<keyword evidence="2" id="KW-1185">Reference proteome</keyword>
<evidence type="ECO:0000313" key="1">
    <source>
        <dbReference type="EMBL" id="KRO22466.1"/>
    </source>
</evidence>
<name>A0A0R2NCC4_9LACO</name>
<dbReference type="PATRIC" id="fig|480391.4.peg.1165"/>
<evidence type="ECO:0000313" key="2">
    <source>
        <dbReference type="Proteomes" id="UP000051249"/>
    </source>
</evidence>
<dbReference type="InterPro" id="IPR009351">
    <property type="entry name" value="AlkZ-like"/>
</dbReference>
<dbReference type="PANTHER" id="PTHR38479">
    <property type="entry name" value="LMO0824 PROTEIN"/>
    <property type="match status" value="1"/>
</dbReference>
<reference evidence="1 2" key="1">
    <citation type="journal article" date="2015" name="Genome Announc.">
        <title>Expanding the biotechnology potential of lactobacilli through comparative genomics of 213 strains and associated genera.</title>
        <authorList>
            <person name="Sun Z."/>
            <person name="Harris H.M."/>
            <person name="McCann A."/>
            <person name="Guo C."/>
            <person name="Argimon S."/>
            <person name="Zhang W."/>
            <person name="Yang X."/>
            <person name="Jeffery I.B."/>
            <person name="Cooney J.C."/>
            <person name="Kagawa T.F."/>
            <person name="Liu W."/>
            <person name="Song Y."/>
            <person name="Salvetti E."/>
            <person name="Wrobel A."/>
            <person name="Rasinkangas P."/>
            <person name="Parkhill J."/>
            <person name="Rea M.C."/>
            <person name="O'Sullivan O."/>
            <person name="Ritari J."/>
            <person name="Douillard F.P."/>
            <person name="Paul Ross R."/>
            <person name="Yang R."/>
            <person name="Briner A.E."/>
            <person name="Felis G.E."/>
            <person name="de Vos W.M."/>
            <person name="Barrangou R."/>
            <person name="Klaenhammer T.R."/>
            <person name="Caufield P.W."/>
            <person name="Cui Y."/>
            <person name="Zhang H."/>
            <person name="O'Toole P.W."/>
        </authorList>
    </citation>
    <scope>NUCLEOTIDE SEQUENCE [LARGE SCALE GENOMIC DNA]</scope>
    <source>
        <strain evidence="1 2">DSM 23026</strain>
    </source>
</reference>
<comment type="caution">
    <text evidence="1">The sequence shown here is derived from an EMBL/GenBank/DDBJ whole genome shotgun (WGS) entry which is preliminary data.</text>
</comment>
<evidence type="ECO:0008006" key="3">
    <source>
        <dbReference type="Google" id="ProtNLM"/>
    </source>
</evidence>
<dbReference type="PANTHER" id="PTHR38479:SF2">
    <property type="entry name" value="WINGED HELIX DNA-BINDING DOMAIN-CONTAINING PROTEIN"/>
    <property type="match status" value="1"/>
</dbReference>
<dbReference type="AlphaFoldDB" id="A0A0R2NCC4"/>
<proteinExistence type="predicted"/>
<dbReference type="RefSeq" id="WP_057800337.1">
    <property type="nucleotide sequence ID" value="NZ_BJZZ01000038.1"/>
</dbReference>
<dbReference type="EMBL" id="JQCQ01000037">
    <property type="protein sequence ID" value="KRO22466.1"/>
    <property type="molecule type" value="Genomic_DNA"/>
</dbReference>
<gene>
    <name evidence="1" type="ORF">IV88_GL001148</name>
</gene>
<protein>
    <recommendedName>
        <fullName evidence="3">Winged helix DNA-binding domain-containing protein</fullName>
    </recommendedName>
</protein>
<dbReference type="OrthoDB" id="2210247at2"/>